<evidence type="ECO:0000256" key="5">
    <source>
        <dbReference type="PROSITE-ProRule" id="PRU00221"/>
    </source>
</evidence>
<dbReference type="InterPro" id="IPR036322">
    <property type="entry name" value="WD40_repeat_dom_sf"/>
</dbReference>
<dbReference type="GO" id="GO:0043161">
    <property type="term" value="P:proteasome-mediated ubiquitin-dependent protein catabolic process"/>
    <property type="evidence" value="ECO:0007669"/>
    <property type="project" value="TreeGrafter"/>
</dbReference>
<dbReference type="InterPro" id="IPR019775">
    <property type="entry name" value="WD40_repeat_CS"/>
</dbReference>
<dbReference type="InterPro" id="IPR015943">
    <property type="entry name" value="WD40/YVTN_repeat-like_dom_sf"/>
</dbReference>
<evidence type="ECO:0000256" key="3">
    <source>
        <dbReference type="ARBA" id="ARBA00022763"/>
    </source>
</evidence>
<dbReference type="Proteomes" id="UP000186922">
    <property type="component" value="Unassembled WGS sequence"/>
</dbReference>
<dbReference type="GO" id="GO:0006283">
    <property type="term" value="P:transcription-coupled nucleotide-excision repair"/>
    <property type="evidence" value="ECO:0007669"/>
    <property type="project" value="InterPro"/>
</dbReference>
<feature type="repeat" description="WD" evidence="5">
    <location>
        <begin position="109"/>
        <end position="151"/>
    </location>
</feature>
<gene>
    <name evidence="6" type="primary">RvY_08530-1</name>
    <name evidence="6" type="synonym">RvY_08530.1</name>
    <name evidence="6" type="ORF">RvY_08530</name>
</gene>
<comment type="caution">
    <text evidence="6">The sequence shown here is derived from an EMBL/GenBank/DDBJ whole genome shotgun (WGS) entry which is preliminary data.</text>
</comment>
<dbReference type="EMBL" id="BDGG01000004">
    <property type="protein sequence ID" value="GAU97188.1"/>
    <property type="molecule type" value="Genomic_DNA"/>
</dbReference>
<accession>A0A1D1VFC2</accession>
<keyword evidence="2" id="KW-0677">Repeat</keyword>
<dbReference type="PROSITE" id="PS50082">
    <property type="entry name" value="WD_REPEATS_2"/>
    <property type="match status" value="4"/>
</dbReference>
<sequence length="426" mass="47154">MDPLSSVLPYSFMCRLQDAARPGQPYANPFIHHARIRGQRARTLVPSTYKEVERTYAASVNAMDISSEDGRFLLSGGGDGSVVIHGLSNFTESVKQIHPVVGKVLANSSFAHEFALSACQFYPHDHGAFTTSGKDGKVKVWDTRKMTPVHKFTFPLPVIDHHMSLLKSAKPLIAAACMDKTIRICDLRTLSSVQTLSGHSKPVNCVRWSRHAANCLASGGADGKIALWDVRKARSCLAYLDANNAIPSTDLNANSLNFAHESAVVSLEFSESGTHLVSLGADHRLRTWSTVSGKNTLVNYGKVEFAFRDLHRHLQLAVTSLASPDLIFVPSRDKILVFDMVSGERLTTLTAHFQQVLTCAYHPHFQSLFSGATDRSIEMWTPETDFCDIQEEKEAAKKYQMNRWAKRQACNNITATLTADTWSDED</sequence>
<evidence type="ECO:0000313" key="7">
    <source>
        <dbReference type="Proteomes" id="UP000186922"/>
    </source>
</evidence>
<dbReference type="Pfam" id="PF00400">
    <property type="entry name" value="WD40"/>
    <property type="match status" value="5"/>
</dbReference>
<dbReference type="SUPFAM" id="SSF50978">
    <property type="entry name" value="WD40 repeat-like"/>
    <property type="match status" value="1"/>
</dbReference>
<feature type="repeat" description="WD" evidence="5">
    <location>
        <begin position="349"/>
        <end position="380"/>
    </location>
</feature>
<dbReference type="GO" id="GO:0031464">
    <property type="term" value="C:Cul4A-RING E3 ubiquitin ligase complex"/>
    <property type="evidence" value="ECO:0007669"/>
    <property type="project" value="TreeGrafter"/>
</dbReference>
<protein>
    <submittedName>
        <fullName evidence="6">Uncharacterized protein</fullName>
    </submittedName>
</protein>
<dbReference type="InterPro" id="IPR001680">
    <property type="entry name" value="WD40_rpt"/>
</dbReference>
<keyword evidence="7" id="KW-1185">Reference proteome</keyword>
<evidence type="ECO:0000313" key="6">
    <source>
        <dbReference type="EMBL" id="GAU97188.1"/>
    </source>
</evidence>
<dbReference type="PRINTS" id="PR00320">
    <property type="entry name" value="GPROTEINBRPT"/>
</dbReference>
<dbReference type="InterPro" id="IPR042238">
    <property type="entry name" value="Rad28/ERCC8/Ckn1/ATCSA-1"/>
</dbReference>
<feature type="repeat" description="WD" evidence="5">
    <location>
        <begin position="257"/>
        <end position="298"/>
    </location>
</feature>
<dbReference type="OrthoDB" id="361494at2759"/>
<dbReference type="GO" id="GO:0000209">
    <property type="term" value="P:protein polyubiquitination"/>
    <property type="evidence" value="ECO:0007669"/>
    <property type="project" value="TreeGrafter"/>
</dbReference>
<keyword evidence="3" id="KW-0227">DNA damage</keyword>
<evidence type="ECO:0000256" key="4">
    <source>
        <dbReference type="ARBA" id="ARBA00023204"/>
    </source>
</evidence>
<organism evidence="6 7">
    <name type="scientific">Ramazzottius varieornatus</name>
    <name type="common">Water bear</name>
    <name type="synonym">Tardigrade</name>
    <dbReference type="NCBI Taxonomy" id="947166"/>
    <lineage>
        <taxon>Eukaryota</taxon>
        <taxon>Metazoa</taxon>
        <taxon>Ecdysozoa</taxon>
        <taxon>Tardigrada</taxon>
        <taxon>Eutardigrada</taxon>
        <taxon>Parachela</taxon>
        <taxon>Hypsibioidea</taxon>
        <taxon>Ramazzottiidae</taxon>
        <taxon>Ramazzottius</taxon>
    </lineage>
</organism>
<dbReference type="InterPro" id="IPR020472">
    <property type="entry name" value="WD40_PAC1"/>
</dbReference>
<dbReference type="Gene3D" id="2.130.10.10">
    <property type="entry name" value="YVTN repeat-like/Quinoprotein amine dehydrogenase"/>
    <property type="match status" value="1"/>
</dbReference>
<feature type="repeat" description="WD" evidence="5">
    <location>
        <begin position="196"/>
        <end position="238"/>
    </location>
</feature>
<dbReference type="GO" id="GO:0000109">
    <property type="term" value="C:nucleotide-excision repair complex"/>
    <property type="evidence" value="ECO:0007669"/>
    <property type="project" value="TreeGrafter"/>
</dbReference>
<reference evidence="6 7" key="1">
    <citation type="journal article" date="2016" name="Nat. Commun.">
        <title>Extremotolerant tardigrade genome and improved radiotolerance of human cultured cells by tardigrade-unique protein.</title>
        <authorList>
            <person name="Hashimoto T."/>
            <person name="Horikawa D.D."/>
            <person name="Saito Y."/>
            <person name="Kuwahara H."/>
            <person name="Kozuka-Hata H."/>
            <person name="Shin-I T."/>
            <person name="Minakuchi Y."/>
            <person name="Ohishi K."/>
            <person name="Motoyama A."/>
            <person name="Aizu T."/>
            <person name="Enomoto A."/>
            <person name="Kondo K."/>
            <person name="Tanaka S."/>
            <person name="Hara Y."/>
            <person name="Koshikawa S."/>
            <person name="Sagara H."/>
            <person name="Miura T."/>
            <person name="Yokobori S."/>
            <person name="Miyagawa K."/>
            <person name="Suzuki Y."/>
            <person name="Kubo T."/>
            <person name="Oyama M."/>
            <person name="Kohara Y."/>
            <person name="Fujiyama A."/>
            <person name="Arakawa K."/>
            <person name="Katayama T."/>
            <person name="Toyoda A."/>
            <person name="Kunieda T."/>
        </authorList>
    </citation>
    <scope>NUCLEOTIDE SEQUENCE [LARGE SCALE GENOMIC DNA]</scope>
    <source>
        <strain evidence="6 7">YOKOZUNA-1</strain>
    </source>
</reference>
<dbReference type="PANTHER" id="PTHR46202:SF1">
    <property type="entry name" value="DNA EXCISION REPAIR PROTEIN ERCC-8"/>
    <property type="match status" value="1"/>
</dbReference>
<evidence type="ECO:0000256" key="2">
    <source>
        <dbReference type="ARBA" id="ARBA00022737"/>
    </source>
</evidence>
<keyword evidence="4" id="KW-0234">DNA repair</keyword>
<keyword evidence="1 5" id="KW-0853">WD repeat</keyword>
<dbReference type="STRING" id="947166.A0A1D1VFC2"/>
<proteinExistence type="predicted"/>
<dbReference type="PROSITE" id="PS00678">
    <property type="entry name" value="WD_REPEATS_1"/>
    <property type="match status" value="1"/>
</dbReference>
<name>A0A1D1VFC2_RAMVA</name>
<dbReference type="AlphaFoldDB" id="A0A1D1VFC2"/>
<evidence type="ECO:0000256" key="1">
    <source>
        <dbReference type="ARBA" id="ARBA00022574"/>
    </source>
</evidence>
<dbReference type="PANTHER" id="PTHR46202">
    <property type="entry name" value="DNA EXCISION REPAIR PROTEIN ERCC-8"/>
    <property type="match status" value="1"/>
</dbReference>
<dbReference type="SMART" id="SM00320">
    <property type="entry name" value="WD40"/>
    <property type="match status" value="6"/>
</dbReference>
<dbReference type="PROSITE" id="PS50294">
    <property type="entry name" value="WD_REPEATS_REGION"/>
    <property type="match status" value="3"/>
</dbReference>